<dbReference type="PANTHER" id="PTHR11328:SF24">
    <property type="entry name" value="MAJOR FACILITATOR SUPERFAMILY (MFS) PROFILE DOMAIN-CONTAINING PROTEIN"/>
    <property type="match status" value="1"/>
</dbReference>
<organism evidence="2 3">
    <name type="scientific">Pectinatus haikarae</name>
    <dbReference type="NCBI Taxonomy" id="349096"/>
    <lineage>
        <taxon>Bacteria</taxon>
        <taxon>Bacillati</taxon>
        <taxon>Bacillota</taxon>
        <taxon>Negativicutes</taxon>
        <taxon>Selenomonadales</taxon>
        <taxon>Selenomonadaceae</taxon>
        <taxon>Pectinatus</taxon>
    </lineage>
</organism>
<dbReference type="InterPro" id="IPR039672">
    <property type="entry name" value="MFS_2"/>
</dbReference>
<evidence type="ECO:0000313" key="2">
    <source>
        <dbReference type="EMBL" id="MDQ0204987.1"/>
    </source>
</evidence>
<protein>
    <submittedName>
        <fullName evidence="2">GPH family glycoside/pentoside/hexuronide:cation symporter</fullName>
    </submittedName>
</protein>
<feature type="transmembrane region" description="Helical" evidence="1">
    <location>
        <begin position="407"/>
        <end position="430"/>
    </location>
</feature>
<feature type="transmembrane region" description="Helical" evidence="1">
    <location>
        <begin position="113"/>
        <end position="137"/>
    </location>
</feature>
<dbReference type="SUPFAM" id="SSF103473">
    <property type="entry name" value="MFS general substrate transporter"/>
    <property type="match status" value="1"/>
</dbReference>
<dbReference type="InterPro" id="IPR001927">
    <property type="entry name" value="Na/Gal_symport"/>
</dbReference>
<feature type="transmembrane region" description="Helical" evidence="1">
    <location>
        <begin position="269"/>
        <end position="291"/>
    </location>
</feature>
<keyword evidence="1" id="KW-0472">Membrane</keyword>
<dbReference type="PANTHER" id="PTHR11328">
    <property type="entry name" value="MAJOR FACILITATOR SUPERFAMILY DOMAIN-CONTAINING PROTEIN"/>
    <property type="match status" value="1"/>
</dbReference>
<proteinExistence type="predicted"/>
<dbReference type="InterPro" id="IPR036259">
    <property type="entry name" value="MFS_trans_sf"/>
</dbReference>
<evidence type="ECO:0000313" key="3">
    <source>
        <dbReference type="Proteomes" id="UP001239167"/>
    </source>
</evidence>
<dbReference type="Gene3D" id="1.20.1250.20">
    <property type="entry name" value="MFS general substrate transporter like domains"/>
    <property type="match status" value="1"/>
</dbReference>
<comment type="caution">
    <text evidence="2">The sequence shown here is derived from an EMBL/GenBank/DDBJ whole genome shotgun (WGS) entry which is preliminary data.</text>
</comment>
<keyword evidence="1" id="KW-1133">Transmembrane helix</keyword>
<dbReference type="EMBL" id="JAUSUE010000025">
    <property type="protein sequence ID" value="MDQ0204987.1"/>
    <property type="molecule type" value="Genomic_DNA"/>
</dbReference>
<dbReference type="Proteomes" id="UP001239167">
    <property type="component" value="Unassembled WGS sequence"/>
</dbReference>
<feature type="transmembrane region" description="Helical" evidence="1">
    <location>
        <begin position="149"/>
        <end position="170"/>
    </location>
</feature>
<keyword evidence="1" id="KW-0812">Transmembrane</keyword>
<feature type="transmembrane region" description="Helical" evidence="1">
    <location>
        <begin position="237"/>
        <end position="257"/>
    </location>
</feature>
<gene>
    <name evidence="2" type="ORF">J2S01_002724</name>
</gene>
<evidence type="ECO:0000256" key="1">
    <source>
        <dbReference type="SAM" id="Phobius"/>
    </source>
</evidence>
<feature type="transmembrane region" description="Helical" evidence="1">
    <location>
        <begin position="42"/>
        <end position="61"/>
    </location>
</feature>
<feature type="transmembrane region" description="Helical" evidence="1">
    <location>
        <begin position="82"/>
        <end position="101"/>
    </location>
</feature>
<dbReference type="RefSeq" id="WP_307225265.1">
    <property type="nucleotide sequence ID" value="NZ_CP116940.1"/>
</dbReference>
<keyword evidence="3" id="KW-1185">Reference proteome</keyword>
<feature type="transmembrane region" description="Helical" evidence="1">
    <location>
        <begin position="303"/>
        <end position="320"/>
    </location>
</feature>
<feature type="transmembrane region" description="Helical" evidence="1">
    <location>
        <begin position="369"/>
        <end position="395"/>
    </location>
</feature>
<accession>A0ABT9YCT5</accession>
<reference evidence="2 3" key="1">
    <citation type="submission" date="2023-07" db="EMBL/GenBank/DDBJ databases">
        <title>Genomic Encyclopedia of Type Strains, Phase IV (KMG-IV): sequencing the most valuable type-strain genomes for metagenomic binning, comparative biology and taxonomic classification.</title>
        <authorList>
            <person name="Goeker M."/>
        </authorList>
    </citation>
    <scope>NUCLEOTIDE SEQUENCE [LARGE SCALE GENOMIC DNA]</scope>
    <source>
        <strain evidence="2 3">DSM 16980</strain>
    </source>
</reference>
<feature type="transmembrane region" description="Helical" evidence="1">
    <location>
        <begin position="182"/>
        <end position="202"/>
    </location>
</feature>
<dbReference type="CDD" id="cd17332">
    <property type="entry name" value="MFS_MelB_like"/>
    <property type="match status" value="1"/>
</dbReference>
<name>A0ABT9YCT5_9FIRM</name>
<feature type="transmembrane region" description="Helical" evidence="1">
    <location>
        <begin position="12"/>
        <end position="36"/>
    </location>
</feature>
<dbReference type="Pfam" id="PF13347">
    <property type="entry name" value="MFS_2"/>
    <property type="match status" value="1"/>
</dbReference>
<dbReference type="NCBIfam" id="TIGR00792">
    <property type="entry name" value="gph"/>
    <property type="match status" value="1"/>
</dbReference>
<feature type="transmembrane region" description="Helical" evidence="1">
    <location>
        <begin position="326"/>
        <end position="349"/>
    </location>
</feature>
<sequence length="455" mass="50025">MNSEKISVREKICYGLGDSSANIFFGMTMMFLPYFYTDVVGISASAMGVLFLVARFFDAFSDPIIGHLADNTNTKYGHYRPFLLYMAVPYGLSCFLVFLAPDFSPSGKLIYAYLTYLFLIMMYASTVVPYVGLLSVITGNPEERLSINAYRFPLAKSAFLLCSVVVPAFVATYDKAHEAEGYMTAMIIIAIIAAGCTLTCFFGTKERVHIEVDTKNKKSSLLSEIKIIFKTKTLRSFYIFFALTQMAFTFKGSSAIYYAKYYLQQNDAFLTGVLAAFSIAGIVAPMVAMLLINRGYFTKLRMLEVATLGAGITAVPIMFIPAEYYFASAAFLVISTFFGELGIIVYWALPCDCAELCEVKYNKKMIGVLGALALFSQKFAMGIVGILIGGILSYVGYVAGGAVNGKIAAGILSIVAGLPAICHFVSYYYLKKYDLDEEKVSKLHEEMNAIKTANA</sequence>